<dbReference type="EMBL" id="JAPFFI010000004">
    <property type="protein sequence ID" value="KAJ6395513.1"/>
    <property type="molecule type" value="Genomic_DNA"/>
</dbReference>
<dbReference type="InterPro" id="IPR045005">
    <property type="entry name" value="BPM1-6"/>
</dbReference>
<dbReference type="PANTHER" id="PTHR26379:SF229">
    <property type="entry name" value="BTB_POZ AND MATH DOMAIN-CONTAINING PROTEIN 5-RELATED"/>
    <property type="match status" value="1"/>
</dbReference>
<proteinExistence type="inferred from homology"/>
<dbReference type="InterPro" id="IPR034090">
    <property type="entry name" value="BPM_C"/>
</dbReference>
<dbReference type="CDD" id="cd18280">
    <property type="entry name" value="BTB_POZ_BPM_plant"/>
    <property type="match status" value="1"/>
</dbReference>
<name>A0ABQ9CB52_9ROSI</name>
<dbReference type="PROSITE" id="PS50097">
    <property type="entry name" value="BTB"/>
    <property type="match status" value="1"/>
</dbReference>
<dbReference type="Gene3D" id="1.25.40.420">
    <property type="match status" value="1"/>
</dbReference>
<dbReference type="PANTHER" id="PTHR26379">
    <property type="entry name" value="BTB/POZ AND MATH DOMAIN-CONTAINING PROTEIN 1"/>
    <property type="match status" value="1"/>
</dbReference>
<dbReference type="SMART" id="SM00225">
    <property type="entry name" value="BTB"/>
    <property type="match status" value="1"/>
</dbReference>
<sequence length="305" mass="33865">MMLDNMEGSDVIFNVAGEKFHAHKLVLSARSPFFRSKFFDGIGEDEKEIVISDLEPKVFKALLHFVYRDTLTEDVNTVTSSSSLVSISETLTTKLLAAGDRYGLDRLKLMCGSHLCKDISVDSVASILTLADCHHATELKAVCLKFAAENLAAVMLSDGFNYLKENCPLLQSELLKTVAGCEEDCNSGGGKSQSVWAQLSDGGDTNGRRVWNMACEIFPFPGGDQVFLPPQGMKTPIYSFVRQAITSRNIPKLLESDWVFVDFSPTCPRNSASFLIMSTVLWCTHCARKCQTLMRRGFLIMFLVW</sequence>
<gene>
    <name evidence="4" type="ORF">OIU77_020705</name>
</gene>
<dbReference type="Pfam" id="PF00651">
    <property type="entry name" value="BTB"/>
    <property type="match status" value="1"/>
</dbReference>
<dbReference type="Gene3D" id="3.30.710.10">
    <property type="entry name" value="Potassium Channel Kv1.1, Chain A"/>
    <property type="match status" value="1"/>
</dbReference>
<comment type="caution">
    <text evidence="4">The sequence shown here is derived from an EMBL/GenBank/DDBJ whole genome shotgun (WGS) entry which is preliminary data.</text>
</comment>
<protein>
    <recommendedName>
        <fullName evidence="3">BTB domain-containing protein</fullName>
    </recommendedName>
</protein>
<evidence type="ECO:0000259" key="3">
    <source>
        <dbReference type="PROSITE" id="PS50097"/>
    </source>
</evidence>
<comment type="similarity">
    <text evidence="2">Belongs to the Tdpoz family.</text>
</comment>
<dbReference type="InterPro" id="IPR011333">
    <property type="entry name" value="SKP1/BTB/POZ_sf"/>
</dbReference>
<accession>A0ABQ9CB52</accession>
<evidence type="ECO:0000256" key="1">
    <source>
        <dbReference type="ARBA" id="ARBA00004906"/>
    </source>
</evidence>
<dbReference type="Proteomes" id="UP001141253">
    <property type="component" value="Chromosome 4"/>
</dbReference>
<keyword evidence="5" id="KW-1185">Reference proteome</keyword>
<reference evidence="4" key="2">
    <citation type="journal article" date="2023" name="Int. J. Mol. Sci.">
        <title>De Novo Assembly and Annotation of 11 Diverse Shrub Willow (Salix) Genomes Reveals Novel Gene Organization in Sex-Linked Regions.</title>
        <authorList>
            <person name="Hyden B."/>
            <person name="Feng K."/>
            <person name="Yates T.B."/>
            <person name="Jawdy S."/>
            <person name="Cereghino C."/>
            <person name="Smart L.B."/>
            <person name="Muchero W."/>
        </authorList>
    </citation>
    <scope>NUCLEOTIDE SEQUENCE</scope>
    <source>
        <tissue evidence="4">Shoot tip</tissue>
    </source>
</reference>
<evidence type="ECO:0000256" key="2">
    <source>
        <dbReference type="ARBA" id="ARBA00010846"/>
    </source>
</evidence>
<dbReference type="CDD" id="cd14736">
    <property type="entry name" value="BACK_AtBPM-like"/>
    <property type="match status" value="1"/>
</dbReference>
<organism evidence="4 5">
    <name type="scientific">Salix suchowensis</name>
    <dbReference type="NCBI Taxonomy" id="1278906"/>
    <lineage>
        <taxon>Eukaryota</taxon>
        <taxon>Viridiplantae</taxon>
        <taxon>Streptophyta</taxon>
        <taxon>Embryophyta</taxon>
        <taxon>Tracheophyta</taxon>
        <taxon>Spermatophyta</taxon>
        <taxon>Magnoliopsida</taxon>
        <taxon>eudicotyledons</taxon>
        <taxon>Gunneridae</taxon>
        <taxon>Pentapetalae</taxon>
        <taxon>rosids</taxon>
        <taxon>fabids</taxon>
        <taxon>Malpighiales</taxon>
        <taxon>Salicaceae</taxon>
        <taxon>Saliceae</taxon>
        <taxon>Salix</taxon>
    </lineage>
</organism>
<feature type="domain" description="BTB" evidence="3">
    <location>
        <begin position="9"/>
        <end position="75"/>
    </location>
</feature>
<dbReference type="SUPFAM" id="SSF54695">
    <property type="entry name" value="POZ domain"/>
    <property type="match status" value="1"/>
</dbReference>
<comment type="pathway">
    <text evidence="1">Protein modification; protein ubiquitination.</text>
</comment>
<evidence type="ECO:0000313" key="4">
    <source>
        <dbReference type="EMBL" id="KAJ6395513.1"/>
    </source>
</evidence>
<dbReference type="Pfam" id="PF24570">
    <property type="entry name" value="BACK_BPM_SPOP"/>
    <property type="match status" value="1"/>
</dbReference>
<dbReference type="InterPro" id="IPR056423">
    <property type="entry name" value="BACK_BPM_SPOP"/>
</dbReference>
<dbReference type="InterPro" id="IPR000210">
    <property type="entry name" value="BTB/POZ_dom"/>
</dbReference>
<reference evidence="4" key="1">
    <citation type="submission" date="2022-10" db="EMBL/GenBank/DDBJ databases">
        <authorList>
            <person name="Hyden B.L."/>
            <person name="Feng K."/>
            <person name="Yates T."/>
            <person name="Jawdy S."/>
            <person name="Smart L.B."/>
            <person name="Muchero W."/>
        </authorList>
    </citation>
    <scope>NUCLEOTIDE SEQUENCE</scope>
    <source>
        <tissue evidence="4">Shoot tip</tissue>
    </source>
</reference>
<evidence type="ECO:0000313" key="5">
    <source>
        <dbReference type="Proteomes" id="UP001141253"/>
    </source>
</evidence>